<keyword evidence="6" id="KW-1185">Reference proteome</keyword>
<evidence type="ECO:0000256" key="1">
    <source>
        <dbReference type="ARBA" id="ARBA00022737"/>
    </source>
</evidence>
<evidence type="ECO:0000259" key="4">
    <source>
        <dbReference type="PROSITE" id="PS50021"/>
    </source>
</evidence>
<gene>
    <name evidence="5" type="ORF">POCULU_LOCUS1902</name>
</gene>
<dbReference type="SUPFAM" id="SSF47576">
    <property type="entry name" value="Calponin-homology domain, CH-domain"/>
    <property type="match status" value="1"/>
</dbReference>
<name>A0A9N8WII5_9GLOM</name>
<keyword evidence="2" id="KW-0009">Actin-binding</keyword>
<dbReference type="InterPro" id="IPR036872">
    <property type="entry name" value="CH_dom_sf"/>
</dbReference>
<feature type="region of interest" description="Disordered" evidence="3">
    <location>
        <begin position="505"/>
        <end position="548"/>
    </location>
</feature>
<dbReference type="PROSITE" id="PS50021">
    <property type="entry name" value="CH"/>
    <property type="match status" value="1"/>
</dbReference>
<proteinExistence type="predicted"/>
<dbReference type="GO" id="GO:0003779">
    <property type="term" value="F:actin binding"/>
    <property type="evidence" value="ECO:0007669"/>
    <property type="project" value="UniProtKB-KW"/>
</dbReference>
<dbReference type="PANTHER" id="PTHR11915">
    <property type="entry name" value="SPECTRIN/FILAMIN RELATED CYTOSKELETAL PROTEIN"/>
    <property type="match status" value="1"/>
</dbReference>
<organism evidence="5 6">
    <name type="scientific">Paraglomus occultum</name>
    <dbReference type="NCBI Taxonomy" id="144539"/>
    <lineage>
        <taxon>Eukaryota</taxon>
        <taxon>Fungi</taxon>
        <taxon>Fungi incertae sedis</taxon>
        <taxon>Mucoromycota</taxon>
        <taxon>Glomeromycotina</taxon>
        <taxon>Glomeromycetes</taxon>
        <taxon>Paraglomerales</taxon>
        <taxon>Paraglomeraceae</taxon>
        <taxon>Paraglomus</taxon>
    </lineage>
</organism>
<feature type="compositionally biased region" description="Polar residues" evidence="3">
    <location>
        <begin position="262"/>
        <end position="272"/>
    </location>
</feature>
<dbReference type="AlphaFoldDB" id="A0A9N8WII5"/>
<dbReference type="InterPro" id="IPR001589">
    <property type="entry name" value="Actinin_actin-bd_CS"/>
</dbReference>
<protein>
    <submittedName>
        <fullName evidence="5">9671_t:CDS:1</fullName>
    </submittedName>
</protein>
<dbReference type="OrthoDB" id="10017054at2759"/>
<evidence type="ECO:0000313" key="5">
    <source>
        <dbReference type="EMBL" id="CAG8487852.1"/>
    </source>
</evidence>
<accession>A0A9N8WII5</accession>
<dbReference type="Pfam" id="PF00307">
    <property type="entry name" value="CH"/>
    <property type="match status" value="1"/>
</dbReference>
<feature type="compositionally biased region" description="Basic and acidic residues" evidence="3">
    <location>
        <begin position="250"/>
        <end position="260"/>
    </location>
</feature>
<keyword evidence="1" id="KW-0677">Repeat</keyword>
<dbReference type="PROSITE" id="PS00019">
    <property type="entry name" value="ACTININ_1"/>
    <property type="match status" value="1"/>
</dbReference>
<dbReference type="InterPro" id="IPR001715">
    <property type="entry name" value="CH_dom"/>
</dbReference>
<feature type="region of interest" description="Disordered" evidence="3">
    <location>
        <begin position="206"/>
        <end position="283"/>
    </location>
</feature>
<dbReference type="SMART" id="SM00033">
    <property type="entry name" value="CH"/>
    <property type="match status" value="1"/>
</dbReference>
<evidence type="ECO:0000256" key="2">
    <source>
        <dbReference type="ARBA" id="ARBA00023203"/>
    </source>
</evidence>
<comment type="caution">
    <text evidence="5">The sequence shown here is derived from an EMBL/GenBank/DDBJ whole genome shotgun (WGS) entry which is preliminary data.</text>
</comment>
<dbReference type="EMBL" id="CAJVPJ010000158">
    <property type="protein sequence ID" value="CAG8487852.1"/>
    <property type="molecule type" value="Genomic_DNA"/>
</dbReference>
<evidence type="ECO:0000256" key="3">
    <source>
        <dbReference type="SAM" id="MobiDB-lite"/>
    </source>
</evidence>
<feature type="region of interest" description="Disordered" evidence="3">
    <location>
        <begin position="564"/>
        <end position="594"/>
    </location>
</feature>
<feature type="region of interest" description="Disordered" evidence="3">
    <location>
        <begin position="306"/>
        <end position="332"/>
    </location>
</feature>
<sequence>MSTPASKPRRRNSFIGQWDNTTNVVNIKSRYYSTTTADRYTSSQKATFTRWLNIQLRALPLDISNFPEIKAIDMDFRDGKLLIKLLQVLYPEDTDLPKAERGNTRHHHIANVNKVLTYVRDKLDASSLAALDAIGPVDIVDGNVKLTMGLIWLVISKFHHLSSVFEVDQVVIEEAVNEHDREESEVWYSSGESEVERSISDIVEEEESVEVSKVSTGVNEEEQDVSMVNKQSRASKYDTDLSLEEPGENEETKVIDKDENTETQTQGVSGNLETPPESTGKGVEKITSIIDEESSSAHKVRQIVTEPEDYSSSWGSSTLHLPLNRSRRPLPPQYVSKRMSMPASAFETLNQKPTRTASGRFRTLHVRSNSTPIHSSSGLLFWLNVQLIDLEAQLPGNLYPVKNFESLNDGILLTALVHHLNKFWLDDFESLIKDEGGDEDGEESKKRKIKKRLSECFIILEQKLSVKQPTKLIELLVKSDENADKSGIEWSQTVSKVLIPDSNVETQRSGYPSLPVSNVDKPLPPPPISYAPTTNMQPRPPEYHHSSQPLMQASKLAYATREVPSRSIPNFDKPTTSSPRSHPRRRSSSPQPAWASSSSSIVAAIWEWTSNWLANEFEDQEMYDFDDIDEYDRSGARELDFEDIARREYDEDIPLQLLLTNIDHSSIYWTRRA</sequence>
<feature type="domain" description="Calponin-homology (CH)" evidence="4">
    <location>
        <begin position="42"/>
        <end position="159"/>
    </location>
</feature>
<reference evidence="5" key="1">
    <citation type="submission" date="2021-06" db="EMBL/GenBank/DDBJ databases">
        <authorList>
            <person name="Kallberg Y."/>
            <person name="Tangrot J."/>
            <person name="Rosling A."/>
        </authorList>
    </citation>
    <scope>NUCLEOTIDE SEQUENCE</scope>
    <source>
        <strain evidence="5">IA702</strain>
    </source>
</reference>
<dbReference type="Proteomes" id="UP000789572">
    <property type="component" value="Unassembled WGS sequence"/>
</dbReference>
<evidence type="ECO:0000313" key="6">
    <source>
        <dbReference type="Proteomes" id="UP000789572"/>
    </source>
</evidence>
<dbReference type="Gene3D" id="1.10.418.10">
    <property type="entry name" value="Calponin-like domain"/>
    <property type="match status" value="2"/>
</dbReference>